<accession>M7SZ74</accession>
<dbReference type="HOGENOM" id="CLU_1503431_0_0_1"/>
<evidence type="ECO:0000256" key="1">
    <source>
        <dbReference type="SAM" id="MobiDB-lite"/>
    </source>
</evidence>
<feature type="compositionally biased region" description="Acidic residues" evidence="1">
    <location>
        <begin position="49"/>
        <end position="60"/>
    </location>
</feature>
<keyword evidence="3" id="KW-1185">Reference proteome</keyword>
<proteinExistence type="predicted"/>
<gene>
    <name evidence="2" type="ORF">UCREL1_1011</name>
</gene>
<feature type="compositionally biased region" description="Acidic residues" evidence="1">
    <location>
        <begin position="142"/>
        <end position="169"/>
    </location>
</feature>
<reference evidence="3" key="1">
    <citation type="journal article" date="2013" name="Genome Announc.">
        <title>Draft genome sequence of the grapevine dieback fungus Eutypa lata UCR-EL1.</title>
        <authorList>
            <person name="Blanco-Ulate B."/>
            <person name="Rolshausen P.E."/>
            <person name="Cantu D."/>
        </authorList>
    </citation>
    <scope>NUCLEOTIDE SEQUENCE [LARGE SCALE GENOMIC DNA]</scope>
    <source>
        <strain evidence="3">UCR-EL1</strain>
    </source>
</reference>
<sequence>MSPSMMMQPASLYPVLFVEESRAAEQLSSITEEADNEDQDGKEDKEGNEYEDNGEDEDEFAQGQQITPATSYDESLEHQFREAPNGKNLGPVWDNSGGRFMPYKKDYVTGRVRRRSMIDDMLDMMSREKLAKYIMQKRWANNDDDSDKDDEEDKEEEDKAEEDSDDEDGNAERFDILMT</sequence>
<feature type="region of interest" description="Disordered" evidence="1">
    <location>
        <begin position="24"/>
        <end position="95"/>
    </location>
</feature>
<feature type="compositionally biased region" description="Acidic residues" evidence="1">
    <location>
        <begin position="32"/>
        <end position="41"/>
    </location>
</feature>
<dbReference type="AlphaFoldDB" id="M7SZ74"/>
<feature type="region of interest" description="Disordered" evidence="1">
    <location>
        <begin position="137"/>
        <end position="179"/>
    </location>
</feature>
<evidence type="ECO:0000313" key="2">
    <source>
        <dbReference type="EMBL" id="EMR71929.1"/>
    </source>
</evidence>
<feature type="compositionally biased region" description="Polar residues" evidence="1">
    <location>
        <begin position="62"/>
        <end position="73"/>
    </location>
</feature>
<evidence type="ECO:0000313" key="3">
    <source>
        <dbReference type="Proteomes" id="UP000012174"/>
    </source>
</evidence>
<protein>
    <submittedName>
        <fullName evidence="2">Uncharacterized protein</fullName>
    </submittedName>
</protein>
<feature type="compositionally biased region" description="Basic and acidic residues" evidence="1">
    <location>
        <begin position="170"/>
        <end position="179"/>
    </location>
</feature>
<dbReference type="Proteomes" id="UP000012174">
    <property type="component" value="Unassembled WGS sequence"/>
</dbReference>
<dbReference type="KEGG" id="ela:UCREL1_1011"/>
<organism evidence="2 3">
    <name type="scientific">Eutypa lata (strain UCR-EL1)</name>
    <name type="common">Grapevine dieback disease fungus</name>
    <name type="synonym">Eutypa armeniacae</name>
    <dbReference type="NCBI Taxonomy" id="1287681"/>
    <lineage>
        <taxon>Eukaryota</taxon>
        <taxon>Fungi</taxon>
        <taxon>Dikarya</taxon>
        <taxon>Ascomycota</taxon>
        <taxon>Pezizomycotina</taxon>
        <taxon>Sordariomycetes</taxon>
        <taxon>Xylariomycetidae</taxon>
        <taxon>Xylariales</taxon>
        <taxon>Diatrypaceae</taxon>
        <taxon>Eutypa</taxon>
    </lineage>
</organism>
<dbReference type="OrthoDB" id="4748668at2759"/>
<dbReference type="EMBL" id="KB705556">
    <property type="protein sequence ID" value="EMR71929.1"/>
    <property type="molecule type" value="Genomic_DNA"/>
</dbReference>
<name>M7SZ74_EUTLA</name>